<proteinExistence type="predicted"/>
<evidence type="ECO:0000313" key="2">
    <source>
        <dbReference type="Proteomes" id="UP000025241"/>
    </source>
</evidence>
<reference evidence="1 2" key="2">
    <citation type="submission" date="2014-05" db="EMBL/GenBank/DDBJ databases">
        <title>Genome sequence of the 3-chlorobenzoate degrading bacterium Pseudomonas knackmussii B13 shows multiple evidence for horizontal gene transfer.</title>
        <authorList>
            <person name="Miyazaki R."/>
            <person name="Bertelli C."/>
            <person name="Falquet L."/>
            <person name="Robinson-Rechavi M."/>
            <person name="Gharib W."/>
            <person name="Roy S."/>
            <person name="Van der Meer J.R."/>
        </authorList>
    </citation>
    <scope>NUCLEOTIDE SEQUENCE [LARGE SCALE GENOMIC DNA]</scope>
    <source>
        <strain evidence="1 2">B13</strain>
    </source>
</reference>
<gene>
    <name evidence="1" type="ORF">PKB_0578</name>
</gene>
<dbReference type="RefSeq" id="WP_043248879.1">
    <property type="nucleotide sequence ID" value="NZ_HG322950.1"/>
</dbReference>
<name>A0A024HA87_PSEKB</name>
<reference evidence="1 2" key="1">
    <citation type="submission" date="2013-03" db="EMBL/GenBank/DDBJ databases">
        <authorList>
            <person name="Linke B."/>
        </authorList>
    </citation>
    <scope>NUCLEOTIDE SEQUENCE [LARGE SCALE GENOMIC DNA]</scope>
    <source>
        <strain evidence="1 2">B13</strain>
    </source>
</reference>
<protein>
    <recommendedName>
        <fullName evidence="3">Phage tail tape measure protein domain-containing protein</fullName>
    </recommendedName>
</protein>
<accession>A0A024HA87</accession>
<sequence length="655" mass="67970">MSEQQKITVVLGGVLDASFGAVMADAKDRVEALRRDSERAFNLQGFVGETRRLQQEYLQLHRIGDAGASITLRNLESNLALLKRQGLEVRNLSKLYDRLGESVRGSELRARGWQQLEQAGRRVGELGKFAGAMAVPIGIAANYQDRIRGLAIRAGIAGTDQERQLSQGVEASARQSGMSRGDSASLLEALMGSGMQPGDAQNLLPLAAKFVRSQGADIGDTATLLRGLQVRAGLGTPGEIGKALDALSNLGKNGEFEAADLARQLPQLLEKVRPKKGEGLQALARLGAMLELQVRQGATPAGAVAKVTDWLKVDPTTGSLASHARGKDATEQFQAFLTSTTQADATVDKVLALRNATIAARIDAASQASEELLGSIGGAFTDDPLFGKALDSGTDLLRQAKGVVDEHPRVVEGLVGAFAAYKGGKALYGLGRGAFDLVRGGVLGWRNGKVGSLLPEIALRTGPSAGSVGGAMPAVLDAAGNDGARLARAGRLLRHGTGPLGVGLALLGAAQTYASDGNAQQKGKGYGEAAGGVIGTALGAAVGSVLLTPGFGTAVGGALGGVLGERVGSWGGSLIGGWIDKHSDSAPAGVSQPTAQPTSPPVQNWNFAPQISVNVDGGLFEPHMLAEQLLPQLRRLLDDFSARQRNDSLWDLPLA</sequence>
<evidence type="ECO:0000313" key="1">
    <source>
        <dbReference type="EMBL" id="CDF81955.1"/>
    </source>
</evidence>
<dbReference type="OrthoDB" id="8019720at2"/>
<dbReference type="EMBL" id="HG322950">
    <property type="protein sequence ID" value="CDF81955.1"/>
    <property type="molecule type" value="Genomic_DNA"/>
</dbReference>
<dbReference type="STRING" id="1301098.PKB_0578"/>
<dbReference type="Proteomes" id="UP000025241">
    <property type="component" value="Chromosome I"/>
</dbReference>
<dbReference type="HOGENOM" id="CLU_009661_0_0_6"/>
<organism evidence="1 2">
    <name type="scientific">Pseudomonas knackmussii (strain DSM 6978 / CCUG 54928 / LMG 23759 / B13)</name>
    <dbReference type="NCBI Taxonomy" id="1301098"/>
    <lineage>
        <taxon>Bacteria</taxon>
        <taxon>Pseudomonadati</taxon>
        <taxon>Pseudomonadota</taxon>
        <taxon>Gammaproteobacteria</taxon>
        <taxon>Pseudomonadales</taxon>
        <taxon>Pseudomonadaceae</taxon>
        <taxon>Pseudomonas</taxon>
    </lineage>
</organism>
<dbReference type="AlphaFoldDB" id="A0A024HA87"/>
<evidence type="ECO:0008006" key="3">
    <source>
        <dbReference type="Google" id="ProtNLM"/>
    </source>
</evidence>
<keyword evidence="2" id="KW-1185">Reference proteome</keyword>
<dbReference type="PATRIC" id="fig|1301098.3.peg.594"/>
<dbReference type="eggNOG" id="COG5283">
    <property type="taxonomic scope" value="Bacteria"/>
</dbReference>
<dbReference type="KEGG" id="pkc:PKB_0578"/>